<sequence length="94" mass="10558">MHDGPKQLSVISLNPEDTETDENFDNPSIIQMIRATRPISAIRCEYDLDDRTFSSSFCYGHFGCHPSEHCAPSMVSSNSISAVLWTTRSRVVHL</sequence>
<protein>
    <submittedName>
        <fullName evidence="2">Uncharacterized protein</fullName>
    </submittedName>
</protein>
<dbReference type="Proteomes" id="UP000887116">
    <property type="component" value="Unassembled WGS sequence"/>
</dbReference>
<gene>
    <name evidence="2" type="ORF">TNCT_429471</name>
</gene>
<accession>A0A8X6LEZ4</accession>
<reference evidence="2" key="1">
    <citation type="submission" date="2020-07" db="EMBL/GenBank/DDBJ databases">
        <title>Multicomponent nature underlies the extraordinary mechanical properties of spider dragline silk.</title>
        <authorList>
            <person name="Kono N."/>
            <person name="Nakamura H."/>
            <person name="Mori M."/>
            <person name="Yoshida Y."/>
            <person name="Ohtoshi R."/>
            <person name="Malay A.D."/>
            <person name="Moran D.A.P."/>
            <person name="Tomita M."/>
            <person name="Numata K."/>
            <person name="Arakawa K."/>
        </authorList>
    </citation>
    <scope>NUCLEOTIDE SEQUENCE</scope>
</reference>
<organism evidence="2 3">
    <name type="scientific">Trichonephila clavata</name>
    <name type="common">Joro spider</name>
    <name type="synonym">Nephila clavata</name>
    <dbReference type="NCBI Taxonomy" id="2740835"/>
    <lineage>
        <taxon>Eukaryota</taxon>
        <taxon>Metazoa</taxon>
        <taxon>Ecdysozoa</taxon>
        <taxon>Arthropoda</taxon>
        <taxon>Chelicerata</taxon>
        <taxon>Arachnida</taxon>
        <taxon>Araneae</taxon>
        <taxon>Araneomorphae</taxon>
        <taxon>Entelegynae</taxon>
        <taxon>Araneoidea</taxon>
        <taxon>Nephilidae</taxon>
        <taxon>Trichonephila</taxon>
    </lineage>
</organism>
<keyword evidence="3" id="KW-1185">Reference proteome</keyword>
<comment type="caution">
    <text evidence="2">The sequence shown here is derived from an EMBL/GenBank/DDBJ whole genome shotgun (WGS) entry which is preliminary data.</text>
</comment>
<name>A0A8X6LEZ4_TRICU</name>
<evidence type="ECO:0000313" key="2">
    <source>
        <dbReference type="EMBL" id="GFR05962.1"/>
    </source>
</evidence>
<dbReference type="EMBL" id="BMAO01006090">
    <property type="protein sequence ID" value="GFR05962.1"/>
    <property type="molecule type" value="Genomic_DNA"/>
</dbReference>
<dbReference type="AlphaFoldDB" id="A0A8X6LEZ4"/>
<feature type="region of interest" description="Disordered" evidence="1">
    <location>
        <begin position="1"/>
        <end position="25"/>
    </location>
</feature>
<proteinExistence type="predicted"/>
<evidence type="ECO:0000313" key="3">
    <source>
        <dbReference type="Proteomes" id="UP000887116"/>
    </source>
</evidence>
<evidence type="ECO:0000256" key="1">
    <source>
        <dbReference type="SAM" id="MobiDB-lite"/>
    </source>
</evidence>